<dbReference type="Proteomes" id="UP000606494">
    <property type="component" value="Unassembled WGS sequence"/>
</dbReference>
<comment type="caution">
    <text evidence="1">The sequence shown here is derived from an EMBL/GenBank/DDBJ whole genome shotgun (WGS) entry which is preliminary data.</text>
</comment>
<organism evidence="1 2">
    <name type="scientific">Sphingobacterium arenae</name>
    <dbReference type="NCBI Taxonomy" id="1280598"/>
    <lineage>
        <taxon>Bacteria</taxon>
        <taxon>Pseudomonadati</taxon>
        <taxon>Bacteroidota</taxon>
        <taxon>Sphingobacteriia</taxon>
        <taxon>Sphingobacteriales</taxon>
        <taxon>Sphingobacteriaceae</taxon>
        <taxon>Sphingobacterium</taxon>
    </lineage>
</organism>
<dbReference type="EMBL" id="JACNYK010000001">
    <property type="protein sequence ID" value="MBD1424746.1"/>
    <property type="molecule type" value="Genomic_DNA"/>
</dbReference>
<sequence length="78" mass="9376">MSLYIDVNYIAVDAMYMYKMGLLWTSTILPQYEKEEKRFLIEHANNVIIPFILHHRITSQEIYQSFKSVIDAMPDKYR</sequence>
<accession>A0ABR7Y0B8</accession>
<evidence type="ECO:0000313" key="1">
    <source>
        <dbReference type="EMBL" id="MBD1424746.1"/>
    </source>
</evidence>
<evidence type="ECO:0000313" key="2">
    <source>
        <dbReference type="Proteomes" id="UP000606494"/>
    </source>
</evidence>
<proteinExistence type="predicted"/>
<dbReference type="RefSeq" id="WP_190307855.1">
    <property type="nucleotide sequence ID" value="NZ_JACNYK010000001.1"/>
</dbReference>
<reference evidence="1 2" key="1">
    <citation type="submission" date="2020-08" db="EMBL/GenBank/DDBJ databases">
        <title>Sphingobacterium sp. DN00404 isolated from aquaculture water.</title>
        <authorList>
            <person name="Zhang M."/>
        </authorList>
    </citation>
    <scope>NUCLEOTIDE SEQUENCE [LARGE SCALE GENOMIC DNA]</scope>
    <source>
        <strain evidence="1 2">KCTC 32294</strain>
    </source>
</reference>
<name>A0ABR7Y0B8_9SPHI</name>
<protein>
    <submittedName>
        <fullName evidence="1">Uncharacterized protein</fullName>
    </submittedName>
</protein>
<gene>
    <name evidence="1" type="ORF">H8B17_04045</name>
</gene>
<keyword evidence="2" id="KW-1185">Reference proteome</keyword>